<evidence type="ECO:0000313" key="4">
    <source>
        <dbReference type="EMBL" id="DAD52291.1"/>
    </source>
</evidence>
<keyword evidence="2 4" id="KW-0167">Capsid protein</keyword>
<dbReference type="InterPro" id="IPR015954">
    <property type="entry name" value="Phage_RNA-type_capsid"/>
</dbReference>
<comment type="subcellular location">
    <subcellularLocation>
        <location evidence="1">Virion</location>
    </subcellularLocation>
</comment>
<keyword evidence="3" id="KW-0946">Virion</keyword>
<evidence type="ECO:0000313" key="5">
    <source>
        <dbReference type="Proteomes" id="UP000679777"/>
    </source>
</evidence>
<evidence type="ECO:0000256" key="1">
    <source>
        <dbReference type="ARBA" id="ARBA00004328"/>
    </source>
</evidence>
<dbReference type="Gene3D" id="3.30.380.10">
    <property type="entry name" value="MS2 Viral Coat Protein"/>
    <property type="match status" value="1"/>
</dbReference>
<evidence type="ECO:0000256" key="2">
    <source>
        <dbReference type="ARBA" id="ARBA00022561"/>
    </source>
</evidence>
<organism evidence="4 5">
    <name type="scientific">ssRNA phage SRR6960799_10</name>
    <dbReference type="NCBI Taxonomy" id="2786566"/>
    <lineage>
        <taxon>Viruses</taxon>
        <taxon>Riboviria</taxon>
        <taxon>Orthornavirae</taxon>
        <taxon>Lenarviricota</taxon>
        <taxon>Leviviricetes</taxon>
        <taxon>Norzivirales</taxon>
        <taxon>Fiersviridae</taxon>
        <taxon>Jupbevirus</taxon>
        <taxon>Jupbevirus asiohabitans</taxon>
    </lineage>
</organism>
<gene>
    <name evidence="4" type="primary">SRR6960799_10_2</name>
</gene>
<name>A0A8S5L442_9VIRU</name>
<dbReference type="RefSeq" id="YP_010769427.1">
    <property type="nucleotide sequence ID" value="NC_073971.1"/>
</dbReference>
<dbReference type="GO" id="GO:0019028">
    <property type="term" value="C:viral capsid"/>
    <property type="evidence" value="ECO:0007669"/>
    <property type="project" value="UniProtKB-KW"/>
</dbReference>
<protein>
    <submittedName>
        <fullName evidence="4">Coat protein</fullName>
    </submittedName>
</protein>
<keyword evidence="5" id="KW-1185">Reference proteome</keyword>
<dbReference type="EMBL" id="BK014060">
    <property type="protein sequence ID" value="DAD52291.1"/>
    <property type="molecule type" value="Genomic_RNA"/>
</dbReference>
<dbReference type="GeneID" id="80398439"/>
<dbReference type="Proteomes" id="UP000679777">
    <property type="component" value="Segment"/>
</dbReference>
<reference evidence="4" key="1">
    <citation type="submission" date="2020-09" db="EMBL/GenBank/DDBJ databases">
        <title>Leviviricetes taxonomy.</title>
        <authorList>
            <person name="Stockdale S.R."/>
            <person name="Callanan J."/>
            <person name="Adriaenssens E.M."/>
            <person name="Kuhn J.H."/>
            <person name="Rumnieks J."/>
            <person name="Shkoporov A."/>
            <person name="Draper L.A."/>
            <person name="Ross P."/>
            <person name="Hill C."/>
        </authorList>
    </citation>
    <scope>NUCLEOTIDE SEQUENCE</scope>
</reference>
<accession>A0A8S5L442</accession>
<sequence>MAIADIVVADATTPTPVNHYFVPIADGNEARYVNDDDAQTLAGQETIGFNVKRATDGKSANVVRMTMWDPKEVLGPSGTYLVDHGNSADTRFNFAQKATYQERLDTVTMHINALIAMKSAIVGLQPQL</sequence>
<dbReference type="KEGG" id="vg:80398439"/>
<proteinExistence type="predicted"/>
<evidence type="ECO:0000256" key="3">
    <source>
        <dbReference type="ARBA" id="ARBA00022844"/>
    </source>
</evidence>